<evidence type="ECO:0000313" key="1">
    <source>
        <dbReference type="EMBL" id="KAJ5202679.1"/>
    </source>
</evidence>
<dbReference type="OrthoDB" id="4280783at2759"/>
<dbReference type="AlphaFoldDB" id="A0A9W9MJW1"/>
<dbReference type="EMBL" id="JAPQKQ010000003">
    <property type="protein sequence ID" value="KAJ5202679.1"/>
    <property type="molecule type" value="Genomic_DNA"/>
</dbReference>
<name>A0A9W9MJW1_9EURO</name>
<protein>
    <submittedName>
        <fullName evidence="1">Uncharacterized protein</fullName>
    </submittedName>
</protein>
<dbReference type="Proteomes" id="UP001150942">
    <property type="component" value="Unassembled WGS sequence"/>
</dbReference>
<accession>A0A9W9MJW1</accession>
<evidence type="ECO:0000313" key="2">
    <source>
        <dbReference type="Proteomes" id="UP001150942"/>
    </source>
</evidence>
<gene>
    <name evidence="1" type="ORF">N7449_004758</name>
</gene>
<sequence length="140" mass="16105">MPPVFSSWQDKLRHECHIFKANLDTQADILRSDPDGRGKKRIRDVSRAAGELSIQADQIMNIALSMVAEAFDSEIIRRNTTFWRRGHDGHYKFENVFLGMQHDLVHIILALNKDPCQCKCDDIAGRLERIARKVSFDLNV</sequence>
<reference evidence="1" key="1">
    <citation type="submission" date="2022-11" db="EMBL/GenBank/DDBJ databases">
        <authorList>
            <person name="Petersen C."/>
        </authorList>
    </citation>
    <scope>NUCLEOTIDE SEQUENCE</scope>
    <source>
        <strain evidence="1">IBT 20477</strain>
    </source>
</reference>
<comment type="caution">
    <text evidence="1">The sequence shown here is derived from an EMBL/GenBank/DDBJ whole genome shotgun (WGS) entry which is preliminary data.</text>
</comment>
<proteinExistence type="predicted"/>
<keyword evidence="2" id="KW-1185">Reference proteome</keyword>
<organism evidence="1 2">
    <name type="scientific">Penicillium cf. viridicatum</name>
    <dbReference type="NCBI Taxonomy" id="2972119"/>
    <lineage>
        <taxon>Eukaryota</taxon>
        <taxon>Fungi</taxon>
        <taxon>Dikarya</taxon>
        <taxon>Ascomycota</taxon>
        <taxon>Pezizomycotina</taxon>
        <taxon>Eurotiomycetes</taxon>
        <taxon>Eurotiomycetidae</taxon>
        <taxon>Eurotiales</taxon>
        <taxon>Aspergillaceae</taxon>
        <taxon>Penicillium</taxon>
    </lineage>
</organism>
<reference evidence="1" key="2">
    <citation type="journal article" date="2023" name="IMA Fungus">
        <title>Comparative genomic study of the Penicillium genus elucidates a diverse pangenome and 15 lateral gene transfer events.</title>
        <authorList>
            <person name="Petersen C."/>
            <person name="Sorensen T."/>
            <person name="Nielsen M.R."/>
            <person name="Sondergaard T.E."/>
            <person name="Sorensen J.L."/>
            <person name="Fitzpatrick D.A."/>
            <person name="Frisvad J.C."/>
            <person name="Nielsen K.L."/>
        </authorList>
    </citation>
    <scope>NUCLEOTIDE SEQUENCE</scope>
    <source>
        <strain evidence="1">IBT 20477</strain>
    </source>
</reference>